<dbReference type="eggNOG" id="COG1807">
    <property type="taxonomic scope" value="Bacteria"/>
</dbReference>
<dbReference type="InterPro" id="IPR042486">
    <property type="entry name" value="Arabino_trans_C_2"/>
</dbReference>
<evidence type="ECO:0000313" key="16">
    <source>
        <dbReference type="EMBL" id="AGU14267.1"/>
    </source>
</evidence>
<evidence type="ECO:0000259" key="15">
    <source>
        <dbReference type="Pfam" id="PF17689"/>
    </source>
</evidence>
<dbReference type="Proteomes" id="UP000016943">
    <property type="component" value="Chromosome"/>
</dbReference>
<evidence type="ECO:0000256" key="11">
    <source>
        <dbReference type="SAM" id="MobiDB-lite"/>
    </source>
</evidence>
<evidence type="ECO:0000256" key="1">
    <source>
        <dbReference type="ARBA" id="ARBA00003001"/>
    </source>
</evidence>
<name>U3GXX2_9CORY</name>
<dbReference type="RefSeq" id="WP_020975388.1">
    <property type="nucleotide sequence ID" value="NC_022198.1"/>
</dbReference>
<dbReference type="GO" id="GO:0071555">
    <property type="term" value="P:cell wall organization"/>
    <property type="evidence" value="ECO:0007669"/>
    <property type="project" value="UniProtKB-KW"/>
</dbReference>
<feature type="transmembrane region" description="Helical" evidence="12">
    <location>
        <begin position="242"/>
        <end position="260"/>
    </location>
</feature>
<comment type="similarity">
    <text evidence="3">Belongs to the emb family.</text>
</comment>
<dbReference type="GO" id="GO:0005886">
    <property type="term" value="C:plasma membrane"/>
    <property type="evidence" value="ECO:0007669"/>
    <property type="project" value="UniProtKB-SubCell"/>
</dbReference>
<evidence type="ECO:0008006" key="18">
    <source>
        <dbReference type="Google" id="ProtNLM"/>
    </source>
</evidence>
<protein>
    <recommendedName>
        <fullName evidence="18">Arabinosyltransferase</fullName>
    </recommendedName>
</protein>
<feature type="domain" description="Arabinosyltransferase C-terminal" evidence="14">
    <location>
        <begin position="724"/>
        <end position="1112"/>
    </location>
</feature>
<feature type="transmembrane region" description="Helical" evidence="12">
    <location>
        <begin position="608"/>
        <end position="629"/>
    </location>
</feature>
<dbReference type="GO" id="GO:0052636">
    <property type="term" value="F:arabinosyltransferase activity"/>
    <property type="evidence" value="ECO:0007669"/>
    <property type="project" value="InterPro"/>
</dbReference>
<dbReference type="HOGENOM" id="CLU_010182_0_0_11"/>
<evidence type="ECO:0000256" key="9">
    <source>
        <dbReference type="ARBA" id="ARBA00023136"/>
    </source>
</evidence>
<keyword evidence="5" id="KW-0328">Glycosyltransferase</keyword>
<evidence type="ECO:0000256" key="7">
    <source>
        <dbReference type="ARBA" id="ARBA00022692"/>
    </source>
</evidence>
<feature type="compositionally biased region" description="Polar residues" evidence="11">
    <location>
        <begin position="803"/>
        <end position="814"/>
    </location>
</feature>
<evidence type="ECO:0000256" key="5">
    <source>
        <dbReference type="ARBA" id="ARBA00022676"/>
    </source>
</evidence>
<sequence>MSTVEAPQPAKGIQLAAIISGIAGFILFVLTPFMPVNQVQSEVSWPQEEVGSLTSPLISYAPVTWSADIPLRDVNKLNEGQSLVLGTLPADSKDPTARGLFVRSTDSGVDVIVRNQVPLELSADELQKLPEDAVLSISSTSTETTAEVPGTKFQGTIEGDVRPQVTGFYTELDPTQVTTDGLHATTEVNSRFTSSPTLWKYLTMFGGVALLIISLICLHLMDTTDGRSSRQILPPNWYKPRIIDVTVAAVLGYWYIFGANTSDDGYLLTMARVSHDATYMANYYRWFGVPESPFGAPYYDLLGAMAQVSTASIWMRLPELIAALITWFIISREVLPRLGTQISTRAVAQWTAALSFLGFWIVYNNGLRPEPVIALGALLTWVSIERAIATSRLLPAAVGVIIATISLGAGPTGLMAVAALLAGLPSLIRVVQRRAPRKRTNDQGRKENNSRRRVAIAAMLAPFLASGTAILLAVFGDQTLAGVLEAIKVRSAKGPSLAWYSEWVRYQTLMQQTVDGSFTRRFAVLMMLTCLAIVLASVLRNGKVPGAAAGPSHRLMMVFFGTMFFMMFTPTKWTHHFGVYAGIGAALAALAAVAAAHMVAQSARNQTLFIGALLFLLAIALSSTNGWWYVSSYGIPWWDKTIQFKGIEASTVMLLIALMVLLAAAVQTLRNSSKEPHTGAEANTATPAPATSKIPMRSTSRPTRGIITAPIAVVSALVLAFSLLSLGKAFISQYPAYSIGLGNLRTFAGQQCGLAEDALVETNTNDSFLQPTNGDLGQSLTTDDSRNFKPNNIPTYIDPEGVDTSTQSAGSIAGSTDEDTNSGTTAGQASGLSGGFRWEEGINGSKARLPFGLDYTQIPVVGSYTEGLQYPAETTTQWYELPEHSEDKPLLVVSAAGRIKHHNINGVLQDGQKLVVEYGVTENGTTKPLGEIEPIDIGPEPSWRNLRVPLDRIAPEANVVRIVVEDTSLDPDQWVAFTPPRIPTLSSLNDFVGDTPSLLDWSVALQFPCQTPFGHYAGVTNVPQFRVSPDRPGKITLSPWQDYNGGGIMGVAEAINYSIEVPSYLRNDWQRDWGSLERYELRKNSLGEDPKEAKVDTELMTRSGLWTPGPMKTSDDD</sequence>
<feature type="transmembrane region" description="Helical" evidence="12">
    <location>
        <begin position="554"/>
        <end position="571"/>
    </location>
</feature>
<evidence type="ECO:0000256" key="10">
    <source>
        <dbReference type="ARBA" id="ARBA00023316"/>
    </source>
</evidence>
<feature type="transmembrane region" description="Helical" evidence="12">
    <location>
        <begin position="577"/>
        <end position="596"/>
    </location>
</feature>
<dbReference type="Gene3D" id="2.60.120.610">
    <property type="entry name" value="arabinofuranosyltransferase like domain"/>
    <property type="match status" value="1"/>
</dbReference>
<feature type="transmembrane region" description="Helical" evidence="12">
    <location>
        <begin position="12"/>
        <end position="34"/>
    </location>
</feature>
<gene>
    <name evidence="16" type="ORF">CARG_00300</name>
</gene>
<dbReference type="KEGG" id="caz:CARG_00300"/>
<feature type="transmembrane region" description="Helical" evidence="12">
    <location>
        <begin position="342"/>
        <end position="361"/>
    </location>
</feature>
<feature type="compositionally biased region" description="Polar residues" evidence="11">
    <location>
        <begin position="765"/>
        <end position="794"/>
    </location>
</feature>
<evidence type="ECO:0000256" key="6">
    <source>
        <dbReference type="ARBA" id="ARBA00022679"/>
    </source>
</evidence>
<comment type="function">
    <text evidence="1">Arabinosyl transferase responsible for the polymerization of arabinose into the arabinan of arabinogalactan.</text>
</comment>
<keyword evidence="8 12" id="KW-1133">Transmembrane helix</keyword>
<dbReference type="PATRIC" id="fig|1348662.3.peg.58"/>
<feature type="region of interest" description="Disordered" evidence="11">
    <location>
        <begin position="673"/>
        <end position="699"/>
    </location>
</feature>
<dbReference type="InterPro" id="IPR032731">
    <property type="entry name" value="Arabino_trans_C"/>
</dbReference>
<evidence type="ECO:0000259" key="13">
    <source>
        <dbReference type="Pfam" id="PF04602"/>
    </source>
</evidence>
<evidence type="ECO:0000259" key="14">
    <source>
        <dbReference type="Pfam" id="PF14896"/>
    </source>
</evidence>
<dbReference type="InterPro" id="IPR007680">
    <property type="entry name" value="Arabino_trans_central"/>
</dbReference>
<organism evidence="16 17">
    <name type="scientific">Corynebacterium argentoratense DSM 44202</name>
    <dbReference type="NCBI Taxonomy" id="1348662"/>
    <lineage>
        <taxon>Bacteria</taxon>
        <taxon>Bacillati</taxon>
        <taxon>Actinomycetota</taxon>
        <taxon>Actinomycetes</taxon>
        <taxon>Mycobacteriales</taxon>
        <taxon>Corynebacteriaceae</taxon>
        <taxon>Corynebacterium</taxon>
    </lineage>
</organism>
<dbReference type="Pfam" id="PF04602">
    <property type="entry name" value="Arabinose_trans"/>
    <property type="match status" value="1"/>
</dbReference>
<keyword evidence="17" id="KW-1185">Reference proteome</keyword>
<feature type="transmembrane region" description="Helical" evidence="12">
    <location>
        <begin position="414"/>
        <end position="432"/>
    </location>
</feature>
<feature type="transmembrane region" description="Helical" evidence="12">
    <location>
        <begin position="198"/>
        <end position="221"/>
    </location>
</feature>
<keyword evidence="7 12" id="KW-0812">Transmembrane</keyword>
<dbReference type="GO" id="GO:0071766">
    <property type="term" value="P:Actinobacterium-type cell wall biogenesis"/>
    <property type="evidence" value="ECO:0007669"/>
    <property type="project" value="InterPro"/>
</dbReference>
<dbReference type="Pfam" id="PF17689">
    <property type="entry name" value="Arabino_trans_N"/>
    <property type="match status" value="1"/>
</dbReference>
<dbReference type="AlphaFoldDB" id="U3GXX2"/>
<dbReference type="Pfam" id="PF14896">
    <property type="entry name" value="Arabino_trans_C"/>
    <property type="match status" value="1"/>
</dbReference>
<feature type="region of interest" description="Disordered" evidence="11">
    <location>
        <begin position="765"/>
        <end position="835"/>
    </location>
</feature>
<feature type="domain" description="Arabinosyltransferas concanavalin like" evidence="15">
    <location>
        <begin position="37"/>
        <end position="191"/>
    </location>
</feature>
<dbReference type="GeneID" id="78248950"/>
<keyword evidence="4" id="KW-1003">Cell membrane</keyword>
<feature type="domain" description="Arabinofuranosyltransferase central" evidence="13">
    <location>
        <begin position="195"/>
        <end position="670"/>
    </location>
</feature>
<dbReference type="InterPro" id="IPR040920">
    <property type="entry name" value="Arabino_trans_N"/>
</dbReference>
<evidence type="ECO:0000313" key="17">
    <source>
        <dbReference type="Proteomes" id="UP000016943"/>
    </source>
</evidence>
<comment type="subcellular location">
    <subcellularLocation>
        <location evidence="2">Cell membrane</location>
        <topology evidence="2">Multi-pass membrane protein</topology>
    </subcellularLocation>
</comment>
<evidence type="ECO:0000256" key="3">
    <source>
        <dbReference type="ARBA" id="ARBA00008195"/>
    </source>
</evidence>
<dbReference type="Gene3D" id="2.60.120.940">
    <property type="entry name" value="EmbC, C-terminal domain, subdomain 2"/>
    <property type="match status" value="1"/>
</dbReference>
<feature type="transmembrane region" description="Helical" evidence="12">
    <location>
        <begin position="522"/>
        <end position="542"/>
    </location>
</feature>
<evidence type="ECO:0000256" key="4">
    <source>
        <dbReference type="ARBA" id="ARBA00022475"/>
    </source>
</evidence>
<dbReference type="InterPro" id="IPR027451">
    <property type="entry name" value="EmbABC_dom1"/>
</dbReference>
<dbReference type="EMBL" id="CP006365">
    <property type="protein sequence ID" value="AGU14267.1"/>
    <property type="molecule type" value="Genomic_DNA"/>
</dbReference>
<feature type="transmembrane region" description="Helical" evidence="12">
    <location>
        <begin position="649"/>
        <end position="666"/>
    </location>
</feature>
<feature type="transmembrane region" description="Helical" evidence="12">
    <location>
        <begin position="313"/>
        <end position="330"/>
    </location>
</feature>
<reference evidence="16 17" key="1">
    <citation type="journal article" date="2013" name="Genome Announc.">
        <title>Whole-Genome Sequence of the Clinical Strain Corynebacterium argentoratense DSM 44202, Isolated from a Human Throat Specimen.</title>
        <authorList>
            <person name="Bomholt C."/>
            <person name="Glaub A."/>
            <person name="Gravermann K."/>
            <person name="Albersmeier A."/>
            <person name="Brinkrolf K."/>
            <person name="Ruckert C."/>
            <person name="Tauch A."/>
        </authorList>
    </citation>
    <scope>NUCLEOTIDE SEQUENCE [LARGE SCALE GENOMIC DNA]</scope>
    <source>
        <strain evidence="16">DSM 44202</strain>
    </source>
</reference>
<feature type="transmembrane region" description="Helical" evidence="12">
    <location>
        <begin position="391"/>
        <end position="408"/>
    </location>
</feature>
<evidence type="ECO:0000256" key="2">
    <source>
        <dbReference type="ARBA" id="ARBA00004651"/>
    </source>
</evidence>
<keyword evidence="6" id="KW-0808">Transferase</keyword>
<feature type="compositionally biased region" description="Low complexity" evidence="11">
    <location>
        <begin position="679"/>
        <end position="691"/>
    </location>
</feature>
<keyword evidence="9 12" id="KW-0472">Membrane</keyword>
<feature type="transmembrane region" description="Helical" evidence="12">
    <location>
        <begin position="453"/>
        <end position="475"/>
    </location>
</feature>
<evidence type="ECO:0000256" key="8">
    <source>
        <dbReference type="ARBA" id="ARBA00022989"/>
    </source>
</evidence>
<keyword evidence="10" id="KW-0961">Cell wall biogenesis/degradation</keyword>
<feature type="transmembrane region" description="Helical" evidence="12">
    <location>
        <begin position="706"/>
        <end position="726"/>
    </location>
</feature>
<proteinExistence type="inferred from homology"/>
<evidence type="ECO:0000256" key="12">
    <source>
        <dbReference type="SAM" id="Phobius"/>
    </source>
</evidence>
<dbReference type="STRING" id="1348662.CARG_00300"/>
<accession>U3GXX2</accession>
<feature type="compositionally biased region" description="Polar residues" evidence="11">
    <location>
        <begin position="821"/>
        <end position="831"/>
    </location>
</feature>